<dbReference type="PANTHER" id="PTHR37171">
    <property type="entry name" value="SERINE/THREONINE-PROTEIN KINASE YRZF-RELATED"/>
    <property type="match status" value="1"/>
</dbReference>
<dbReference type="Proteomes" id="UP000249056">
    <property type="component" value="Unassembled WGS sequence"/>
</dbReference>
<dbReference type="Gene3D" id="1.10.510.10">
    <property type="entry name" value="Transferase(Phosphotransferase) domain 1"/>
    <property type="match status" value="1"/>
</dbReference>
<gene>
    <name evidence="3" type="ORF">DID88_009102</name>
</gene>
<feature type="region of interest" description="Disordered" evidence="1">
    <location>
        <begin position="1"/>
        <end position="68"/>
    </location>
</feature>
<dbReference type="GO" id="GO:0004672">
    <property type="term" value="F:protein kinase activity"/>
    <property type="evidence" value="ECO:0007669"/>
    <property type="project" value="InterPro"/>
</dbReference>
<dbReference type="InterPro" id="IPR011009">
    <property type="entry name" value="Kinase-like_dom_sf"/>
</dbReference>
<feature type="compositionally biased region" description="Polar residues" evidence="1">
    <location>
        <begin position="1"/>
        <end position="20"/>
    </location>
</feature>
<dbReference type="GO" id="GO:0005524">
    <property type="term" value="F:ATP binding"/>
    <property type="evidence" value="ECO:0007669"/>
    <property type="project" value="InterPro"/>
</dbReference>
<sequence>MGFLYNQNVNPRSPRTTAQSYLKARSETSDNGLKDERKRAEDADQRAKDERQRAEDERKRAEDAAQHERKTTLAEYLDLCHTHLFRSISVQTNKSLTTQGDVTSPKGKLRPNRLCPWIDFLSTQKHTQERLQSAYTDHSEKRIFENFSFIKGLGERVASRKIASEGDLANLQRATIETPVASIIGHLQSLDSVQDEFNIGDGIFFDNHPNTLSDTAEEVSQRLKNLQPFTPTRSTPLFSGLRADQICVYTTAENKDTLRKLAFVVEYKAPHKLNLASLRSGLREMDIKSVIDCSLVPPAKVQGIDNPEHFQYHADRLVASAITQTFSYMIQGGTQYAYITTGEAFVFLHVPLDDPGTIYYHLVEPGNDVLAQTEAGQEFVHRTAISQILAFTLLALESEAGNQKWIEDTMNMLDIWEVDYEAILHNMPDSVRTAPPSSEYRPKTYIPARLFAMNLRNRSANSTCRPDTSPLDNDNPESPDASDHESPPDTPTRPTNRKRHNQVRKDGSKNANASRYGTQRRSFCTQRCLHGLAEMGNLDMSCPNILDHCKPNHKSKQHQLNRQTFLTLLHQQLERNRDDDCYPLGIQGARGALFKITLTSHGYTVAAKGTVRAFAKDLQHECEIYERLKKIQGVCIPICFGNIDLAHPYYYDIGVQIVHMMILSWAGERLDKCKVVKEIDQKNVDTMVMRSIKQIHHAGILHRDLRVPNIFWNAEVNRVMLIDFERSEVMLDLRKGAIPSPNRERRKKQWLLPEKQAELSKKSDDGSTMLKSQVRLRFANEISIAQRELTGR</sequence>
<evidence type="ECO:0000256" key="1">
    <source>
        <dbReference type="SAM" id="MobiDB-lite"/>
    </source>
</evidence>
<dbReference type="AlphaFoldDB" id="A0A395IEJ6"/>
<keyword evidence="4" id="KW-1185">Reference proteome</keyword>
<proteinExistence type="predicted"/>
<dbReference type="OrthoDB" id="2156052at2759"/>
<feature type="domain" description="Protein kinase" evidence="2">
    <location>
        <begin position="582"/>
        <end position="792"/>
    </location>
</feature>
<name>A0A395IEJ6_9HELO</name>
<protein>
    <recommendedName>
        <fullName evidence="2">Protein kinase domain-containing protein</fullName>
    </recommendedName>
</protein>
<feature type="compositionally biased region" description="Polar residues" evidence="1">
    <location>
        <begin position="459"/>
        <end position="472"/>
    </location>
</feature>
<dbReference type="PROSITE" id="PS50011">
    <property type="entry name" value="PROTEIN_KINASE_DOM"/>
    <property type="match status" value="1"/>
</dbReference>
<reference evidence="3 4" key="1">
    <citation type="submission" date="2018-06" db="EMBL/GenBank/DDBJ databases">
        <title>Genome Sequence of the Brown Rot Fungal Pathogen Monilinia fructigena.</title>
        <authorList>
            <person name="Landi L."/>
            <person name="De Miccolis Angelini R.M."/>
            <person name="Pollastro S."/>
            <person name="Abate D."/>
            <person name="Faretra F."/>
            <person name="Romanazzi G."/>
        </authorList>
    </citation>
    <scope>NUCLEOTIDE SEQUENCE [LARGE SCALE GENOMIC DNA]</scope>
    <source>
        <strain evidence="3 4">Mfrg269</strain>
    </source>
</reference>
<feature type="region of interest" description="Disordered" evidence="1">
    <location>
        <begin position="459"/>
        <end position="518"/>
    </location>
</feature>
<dbReference type="Pfam" id="PF00069">
    <property type="entry name" value="Pkinase"/>
    <property type="match status" value="1"/>
</dbReference>
<evidence type="ECO:0000313" key="3">
    <source>
        <dbReference type="EMBL" id="RAL58792.1"/>
    </source>
</evidence>
<dbReference type="EMBL" id="QKRW01000068">
    <property type="protein sequence ID" value="RAL58792.1"/>
    <property type="molecule type" value="Genomic_DNA"/>
</dbReference>
<organism evidence="3 4">
    <name type="scientific">Monilinia fructigena</name>
    <dbReference type="NCBI Taxonomy" id="38457"/>
    <lineage>
        <taxon>Eukaryota</taxon>
        <taxon>Fungi</taxon>
        <taxon>Dikarya</taxon>
        <taxon>Ascomycota</taxon>
        <taxon>Pezizomycotina</taxon>
        <taxon>Leotiomycetes</taxon>
        <taxon>Helotiales</taxon>
        <taxon>Sclerotiniaceae</taxon>
        <taxon>Monilinia</taxon>
    </lineage>
</organism>
<dbReference type="InterPro" id="IPR000719">
    <property type="entry name" value="Prot_kinase_dom"/>
</dbReference>
<accession>A0A395IEJ6</accession>
<comment type="caution">
    <text evidence="3">The sequence shown here is derived from an EMBL/GenBank/DDBJ whole genome shotgun (WGS) entry which is preliminary data.</text>
</comment>
<dbReference type="SUPFAM" id="SSF56112">
    <property type="entry name" value="Protein kinase-like (PK-like)"/>
    <property type="match status" value="1"/>
</dbReference>
<feature type="compositionally biased region" description="Polar residues" evidence="1">
    <location>
        <begin position="509"/>
        <end position="518"/>
    </location>
</feature>
<dbReference type="InterPro" id="IPR052396">
    <property type="entry name" value="Meiotic_Drive_Suppr_Kinase"/>
</dbReference>
<feature type="compositionally biased region" description="Basic and acidic residues" evidence="1">
    <location>
        <begin position="24"/>
        <end position="68"/>
    </location>
</feature>
<evidence type="ECO:0000259" key="2">
    <source>
        <dbReference type="PROSITE" id="PS50011"/>
    </source>
</evidence>
<dbReference type="PANTHER" id="PTHR37171:SF1">
    <property type="entry name" value="SERINE_THREONINE-PROTEIN KINASE YRZF-RELATED"/>
    <property type="match status" value="1"/>
</dbReference>
<evidence type="ECO:0000313" key="4">
    <source>
        <dbReference type="Proteomes" id="UP000249056"/>
    </source>
</evidence>